<reference evidence="1" key="1">
    <citation type="submission" date="2023-05" db="EMBL/GenBank/DDBJ databases">
        <title>High-quality long-read genome of Scophthalmus maximus.</title>
        <authorList>
            <person name="Lien S."/>
            <person name="Martinez P."/>
        </authorList>
    </citation>
    <scope>NUCLEOTIDE SEQUENCE [LARGE SCALE GENOMIC DNA]</scope>
</reference>
<dbReference type="Proteomes" id="UP000694558">
    <property type="component" value="Chromosome 4"/>
</dbReference>
<proteinExistence type="predicted"/>
<organism evidence="1 2">
    <name type="scientific">Scophthalmus maximus</name>
    <name type="common">Turbot</name>
    <name type="synonym">Psetta maxima</name>
    <dbReference type="NCBI Taxonomy" id="52904"/>
    <lineage>
        <taxon>Eukaryota</taxon>
        <taxon>Metazoa</taxon>
        <taxon>Chordata</taxon>
        <taxon>Craniata</taxon>
        <taxon>Vertebrata</taxon>
        <taxon>Euteleostomi</taxon>
        <taxon>Actinopterygii</taxon>
        <taxon>Neopterygii</taxon>
        <taxon>Teleostei</taxon>
        <taxon>Neoteleostei</taxon>
        <taxon>Acanthomorphata</taxon>
        <taxon>Carangaria</taxon>
        <taxon>Pleuronectiformes</taxon>
        <taxon>Pleuronectoidei</taxon>
        <taxon>Scophthalmidae</taxon>
        <taxon>Scophthalmus</taxon>
    </lineage>
</organism>
<reference evidence="1" key="2">
    <citation type="submission" date="2025-08" db="UniProtKB">
        <authorList>
            <consortium name="Ensembl"/>
        </authorList>
    </citation>
    <scope>IDENTIFICATION</scope>
</reference>
<evidence type="ECO:0000313" key="2">
    <source>
        <dbReference type="Proteomes" id="UP000694558"/>
    </source>
</evidence>
<accession>A0A8D3B945</accession>
<dbReference type="AlphaFoldDB" id="A0A8D3B945"/>
<dbReference type="Ensembl" id="ENSSMAT00000030856.2">
    <property type="protein sequence ID" value="ENSSMAP00000030482.1"/>
    <property type="gene ID" value="ENSSMAG00000018683.2"/>
</dbReference>
<sequence length="69" mass="7819">MLLTKVIPARKVYLPPETFASIKMSFITAESIYVSFPHLHLWQCSLKGIAIRSYSVFSLPSLLLYQTTA</sequence>
<evidence type="ECO:0000313" key="1">
    <source>
        <dbReference type="Ensembl" id="ENSSMAP00000030482.1"/>
    </source>
</evidence>
<protein>
    <submittedName>
        <fullName evidence="1">Uncharacterized protein</fullName>
    </submittedName>
</protein>
<name>A0A8D3B945_SCOMX</name>